<protein>
    <submittedName>
        <fullName evidence="6">TetR/AcrR family transcriptional regulator</fullName>
    </submittedName>
</protein>
<sequence>MGLRERKKLATRQALQSAAVHLVLERGLDSVTVDDIAAAANVSTRTFFNYFASKDDALIGDGPLLYSDDARQMFADGGPTGDLLEDLKVLLLSPVTDNDDPEPLFDRVHMLKRIVQKEPQLGPRVMASFAAAETALAGAVAARLGDDPENDIRPQIVAAIGTTAMRYSMRRVKCRGGADTAADAADLRHEFDQVFDVLKATFTATSREL</sequence>
<evidence type="ECO:0000259" key="5">
    <source>
        <dbReference type="PROSITE" id="PS50977"/>
    </source>
</evidence>
<evidence type="ECO:0000313" key="6">
    <source>
        <dbReference type="EMBL" id="MFC4561254.1"/>
    </source>
</evidence>
<evidence type="ECO:0000256" key="4">
    <source>
        <dbReference type="PROSITE-ProRule" id="PRU00335"/>
    </source>
</evidence>
<dbReference type="InterPro" id="IPR001647">
    <property type="entry name" value="HTH_TetR"/>
</dbReference>
<dbReference type="Gene3D" id="1.10.357.10">
    <property type="entry name" value="Tetracycline Repressor, domain 2"/>
    <property type="match status" value="1"/>
</dbReference>
<comment type="caution">
    <text evidence="6">The sequence shown here is derived from an EMBL/GenBank/DDBJ whole genome shotgun (WGS) entry which is preliminary data.</text>
</comment>
<evidence type="ECO:0000313" key="7">
    <source>
        <dbReference type="Proteomes" id="UP001595923"/>
    </source>
</evidence>
<proteinExistence type="predicted"/>
<dbReference type="Pfam" id="PF17754">
    <property type="entry name" value="TetR_C_14"/>
    <property type="match status" value="1"/>
</dbReference>
<keyword evidence="3" id="KW-0804">Transcription</keyword>
<dbReference type="InterPro" id="IPR041347">
    <property type="entry name" value="MftR_C"/>
</dbReference>
<dbReference type="RefSeq" id="WP_378571860.1">
    <property type="nucleotide sequence ID" value="NZ_JBHSFQ010000003.1"/>
</dbReference>
<dbReference type="PANTHER" id="PTHR30055">
    <property type="entry name" value="HTH-TYPE TRANSCRIPTIONAL REGULATOR RUTR"/>
    <property type="match status" value="1"/>
</dbReference>
<dbReference type="InterPro" id="IPR050109">
    <property type="entry name" value="HTH-type_TetR-like_transc_reg"/>
</dbReference>
<evidence type="ECO:0000256" key="1">
    <source>
        <dbReference type="ARBA" id="ARBA00023015"/>
    </source>
</evidence>
<dbReference type="Gene3D" id="1.10.10.60">
    <property type="entry name" value="Homeodomain-like"/>
    <property type="match status" value="1"/>
</dbReference>
<dbReference type="InterPro" id="IPR009057">
    <property type="entry name" value="Homeodomain-like_sf"/>
</dbReference>
<dbReference type="Pfam" id="PF00440">
    <property type="entry name" value="TetR_N"/>
    <property type="match status" value="1"/>
</dbReference>
<dbReference type="PROSITE" id="PS01081">
    <property type="entry name" value="HTH_TETR_1"/>
    <property type="match status" value="1"/>
</dbReference>
<dbReference type="InterPro" id="IPR023772">
    <property type="entry name" value="DNA-bd_HTH_TetR-type_CS"/>
</dbReference>
<dbReference type="Proteomes" id="UP001595923">
    <property type="component" value="Unassembled WGS sequence"/>
</dbReference>
<keyword evidence="2 4" id="KW-0238">DNA-binding</keyword>
<evidence type="ECO:0000256" key="3">
    <source>
        <dbReference type="ARBA" id="ARBA00023163"/>
    </source>
</evidence>
<organism evidence="6 7">
    <name type="scientific">Nocardiopsis mangrovi</name>
    <dbReference type="NCBI Taxonomy" id="1179818"/>
    <lineage>
        <taxon>Bacteria</taxon>
        <taxon>Bacillati</taxon>
        <taxon>Actinomycetota</taxon>
        <taxon>Actinomycetes</taxon>
        <taxon>Streptosporangiales</taxon>
        <taxon>Nocardiopsidaceae</taxon>
        <taxon>Nocardiopsis</taxon>
    </lineage>
</organism>
<gene>
    <name evidence="6" type="ORF">ACFO4E_05230</name>
</gene>
<dbReference type="SUPFAM" id="SSF46689">
    <property type="entry name" value="Homeodomain-like"/>
    <property type="match status" value="1"/>
</dbReference>
<name>A0ABV9DQR7_9ACTN</name>
<dbReference type="PROSITE" id="PS50977">
    <property type="entry name" value="HTH_TETR_2"/>
    <property type="match status" value="1"/>
</dbReference>
<evidence type="ECO:0000256" key="2">
    <source>
        <dbReference type="ARBA" id="ARBA00023125"/>
    </source>
</evidence>
<dbReference type="PANTHER" id="PTHR30055:SF238">
    <property type="entry name" value="MYCOFACTOCIN BIOSYNTHESIS TRANSCRIPTIONAL REGULATOR MFTR-RELATED"/>
    <property type="match status" value="1"/>
</dbReference>
<dbReference type="PRINTS" id="PR00455">
    <property type="entry name" value="HTHTETR"/>
</dbReference>
<reference evidence="7" key="1">
    <citation type="journal article" date="2019" name="Int. J. Syst. Evol. Microbiol.">
        <title>The Global Catalogue of Microorganisms (GCM) 10K type strain sequencing project: providing services to taxonomists for standard genome sequencing and annotation.</title>
        <authorList>
            <consortium name="The Broad Institute Genomics Platform"/>
            <consortium name="The Broad Institute Genome Sequencing Center for Infectious Disease"/>
            <person name="Wu L."/>
            <person name="Ma J."/>
        </authorList>
    </citation>
    <scope>NUCLEOTIDE SEQUENCE [LARGE SCALE GENOMIC DNA]</scope>
    <source>
        <strain evidence="7">XZYJ18</strain>
    </source>
</reference>
<dbReference type="EMBL" id="JBHSFQ010000003">
    <property type="protein sequence ID" value="MFC4561254.1"/>
    <property type="molecule type" value="Genomic_DNA"/>
</dbReference>
<feature type="domain" description="HTH tetR-type" evidence="5">
    <location>
        <begin position="9"/>
        <end position="69"/>
    </location>
</feature>
<keyword evidence="1" id="KW-0805">Transcription regulation</keyword>
<feature type="DNA-binding region" description="H-T-H motif" evidence="4">
    <location>
        <begin position="32"/>
        <end position="51"/>
    </location>
</feature>
<keyword evidence="7" id="KW-1185">Reference proteome</keyword>
<accession>A0ABV9DQR7</accession>